<dbReference type="SUPFAM" id="SSF141371">
    <property type="entry name" value="PilZ domain-like"/>
    <property type="match status" value="1"/>
</dbReference>
<dbReference type="Gene3D" id="2.40.10.220">
    <property type="entry name" value="predicted glycosyltransferase like domains"/>
    <property type="match status" value="1"/>
</dbReference>
<name>A0A1H7SIW8_9GAMM</name>
<evidence type="ECO:0000313" key="2">
    <source>
        <dbReference type="EMBL" id="SEL72590.1"/>
    </source>
</evidence>
<gene>
    <name evidence="2" type="ORF">SAMN05216214_11935</name>
</gene>
<dbReference type="EMBL" id="FOAS01000019">
    <property type="protein sequence ID" value="SEL72590.1"/>
    <property type="molecule type" value="Genomic_DNA"/>
</dbReference>
<dbReference type="AlphaFoldDB" id="A0A1H7SIW8"/>
<dbReference type="Pfam" id="PF07238">
    <property type="entry name" value="PilZ"/>
    <property type="match status" value="1"/>
</dbReference>
<keyword evidence="3" id="KW-1185">Reference proteome</keyword>
<reference evidence="2 3" key="1">
    <citation type="submission" date="2016-10" db="EMBL/GenBank/DDBJ databases">
        <authorList>
            <person name="de Groot N.N."/>
        </authorList>
    </citation>
    <scope>NUCLEOTIDE SEQUENCE [LARGE SCALE GENOMIC DNA]</scope>
    <source>
        <strain evidence="2 3">JCM 19513</strain>
    </source>
</reference>
<dbReference type="STRING" id="1429083.GCA_001885685_02514"/>
<accession>A0A1H7SIW8</accession>
<dbReference type="GO" id="GO:0035438">
    <property type="term" value="F:cyclic-di-GMP binding"/>
    <property type="evidence" value="ECO:0007669"/>
    <property type="project" value="InterPro"/>
</dbReference>
<evidence type="ECO:0000259" key="1">
    <source>
        <dbReference type="Pfam" id="PF07238"/>
    </source>
</evidence>
<dbReference type="RefSeq" id="WP_071871731.1">
    <property type="nucleotide sequence ID" value="NZ_FOAS01000019.1"/>
</dbReference>
<organism evidence="2 3">
    <name type="scientific">Atopomonas hussainii</name>
    <dbReference type="NCBI Taxonomy" id="1429083"/>
    <lineage>
        <taxon>Bacteria</taxon>
        <taxon>Pseudomonadati</taxon>
        <taxon>Pseudomonadota</taxon>
        <taxon>Gammaproteobacteria</taxon>
        <taxon>Pseudomonadales</taxon>
        <taxon>Pseudomonadaceae</taxon>
        <taxon>Atopomonas</taxon>
    </lineage>
</organism>
<proteinExistence type="predicted"/>
<protein>
    <submittedName>
        <fullName evidence="2">PilZ domain-containing protein</fullName>
    </submittedName>
</protein>
<sequence length="141" mass="15558">MRQYIRHPSNMPVELHIAEHGAEQQALQDISLGGVACHCDAPADVGSPVDLTIPLPEGDTQHSGVVAWCKEDEPGYLIGISFCDQDSLYHIRMIEQLCAIEAYRKALEQALGRPVDSEEAAKQWIKENAADFPQMHAATLH</sequence>
<dbReference type="InterPro" id="IPR009875">
    <property type="entry name" value="PilZ_domain"/>
</dbReference>
<dbReference type="OrthoDB" id="8906365at2"/>
<feature type="domain" description="PilZ" evidence="1">
    <location>
        <begin position="2"/>
        <end position="98"/>
    </location>
</feature>
<dbReference type="Proteomes" id="UP000185766">
    <property type="component" value="Unassembled WGS sequence"/>
</dbReference>
<evidence type="ECO:0000313" key="3">
    <source>
        <dbReference type="Proteomes" id="UP000185766"/>
    </source>
</evidence>